<name>A0A9X3ENR5_9BACT</name>
<gene>
    <name evidence="1" type="ORF">OV079_18360</name>
</gene>
<dbReference type="EMBL" id="JAPNKE010000002">
    <property type="protein sequence ID" value="MCY1007478.1"/>
    <property type="molecule type" value="Genomic_DNA"/>
</dbReference>
<protein>
    <submittedName>
        <fullName evidence="1">Uncharacterized protein</fullName>
    </submittedName>
</protein>
<comment type="caution">
    <text evidence="1">The sequence shown here is derived from an EMBL/GenBank/DDBJ whole genome shotgun (WGS) entry which is preliminary data.</text>
</comment>
<reference evidence="1" key="1">
    <citation type="submission" date="2022-11" db="EMBL/GenBank/DDBJ databases">
        <title>Minimal conservation of predation-associated metabolite biosynthetic gene clusters underscores biosynthetic potential of Myxococcota including descriptions for ten novel species: Archangium lansinium sp. nov., Myxococcus landrumus sp. nov., Nannocystis bai.</title>
        <authorList>
            <person name="Ahearne A."/>
            <person name="Stevens C."/>
            <person name="Phillips K."/>
        </authorList>
    </citation>
    <scope>NUCLEOTIDE SEQUENCE</scope>
    <source>
        <strain evidence="1">Na p29</strain>
    </source>
</reference>
<evidence type="ECO:0000313" key="2">
    <source>
        <dbReference type="Proteomes" id="UP001150924"/>
    </source>
</evidence>
<dbReference type="RefSeq" id="WP_267770105.1">
    <property type="nucleotide sequence ID" value="NZ_JAPNKE010000002.1"/>
</dbReference>
<proteinExistence type="predicted"/>
<dbReference type="AlphaFoldDB" id="A0A9X3ENR5"/>
<accession>A0A9X3ENR5</accession>
<sequence>MRAFQQDNQGLFVLRALRDAGFRGPVILSYDFGAEERRFRALSERDPALSYCPDYADADTIYAAIQRAVGRTPA</sequence>
<dbReference type="Proteomes" id="UP001150924">
    <property type="component" value="Unassembled WGS sequence"/>
</dbReference>
<organism evidence="1 2">
    <name type="scientific">Nannocystis pusilla</name>
    <dbReference type="NCBI Taxonomy" id="889268"/>
    <lineage>
        <taxon>Bacteria</taxon>
        <taxon>Pseudomonadati</taxon>
        <taxon>Myxococcota</taxon>
        <taxon>Polyangia</taxon>
        <taxon>Nannocystales</taxon>
        <taxon>Nannocystaceae</taxon>
        <taxon>Nannocystis</taxon>
    </lineage>
</organism>
<keyword evidence="2" id="KW-1185">Reference proteome</keyword>
<evidence type="ECO:0000313" key="1">
    <source>
        <dbReference type="EMBL" id="MCY1007478.1"/>
    </source>
</evidence>